<dbReference type="RefSeq" id="WP_146147554.1">
    <property type="nucleotide sequence ID" value="NZ_PVNH01000011.1"/>
</dbReference>
<accession>A0A2T0LMW7</accession>
<comment type="caution">
    <text evidence="2">The sequence shown here is derived from an EMBL/GenBank/DDBJ whole genome shotgun (WGS) entry which is preliminary data.</text>
</comment>
<evidence type="ECO:0008006" key="4">
    <source>
        <dbReference type="Google" id="ProtNLM"/>
    </source>
</evidence>
<gene>
    <name evidence="2" type="ORF">B0I33_11145</name>
</gene>
<organism evidence="2 3">
    <name type="scientific">Prauserella shujinwangii</name>
    <dbReference type="NCBI Taxonomy" id="1453103"/>
    <lineage>
        <taxon>Bacteria</taxon>
        <taxon>Bacillati</taxon>
        <taxon>Actinomycetota</taxon>
        <taxon>Actinomycetes</taxon>
        <taxon>Pseudonocardiales</taxon>
        <taxon>Pseudonocardiaceae</taxon>
        <taxon>Prauserella</taxon>
    </lineage>
</organism>
<sequence>MIPRSGRTGHIPLLRRATTVAATLLVSAASALAFAPAASADTHVCTTRYDGRFCSGEVAFEALGEHLIIKDIHKDGHGVKGYLQQYYDFKWHWVSPSSGRYHGKGAGTEVDVNYSVPDGRYVRIKACLSEAGGPGFACSGWQEDRA</sequence>
<dbReference type="EMBL" id="PVNH01000011">
    <property type="protein sequence ID" value="PRX44537.1"/>
    <property type="molecule type" value="Genomic_DNA"/>
</dbReference>
<keyword evidence="1" id="KW-0732">Signal</keyword>
<protein>
    <recommendedName>
        <fullName evidence="4">Peptidase inhibitor family I36</fullName>
    </recommendedName>
</protein>
<evidence type="ECO:0000256" key="1">
    <source>
        <dbReference type="SAM" id="SignalP"/>
    </source>
</evidence>
<name>A0A2T0LMW7_9PSEU</name>
<feature type="chain" id="PRO_5038390832" description="Peptidase inhibitor family I36" evidence="1">
    <location>
        <begin position="34"/>
        <end position="146"/>
    </location>
</feature>
<reference evidence="2 3" key="1">
    <citation type="submission" date="2018-03" db="EMBL/GenBank/DDBJ databases">
        <title>Genomic Encyclopedia of Type Strains, Phase III (KMG-III): the genomes of soil and plant-associated and newly described type strains.</title>
        <authorList>
            <person name="Whitman W."/>
        </authorList>
    </citation>
    <scope>NUCLEOTIDE SEQUENCE [LARGE SCALE GENOMIC DNA]</scope>
    <source>
        <strain evidence="2 3">CGMCC 4.7125</strain>
    </source>
</reference>
<feature type="signal peptide" evidence="1">
    <location>
        <begin position="1"/>
        <end position="33"/>
    </location>
</feature>
<dbReference type="AlphaFoldDB" id="A0A2T0LMW7"/>
<dbReference type="Proteomes" id="UP000238362">
    <property type="component" value="Unassembled WGS sequence"/>
</dbReference>
<proteinExistence type="predicted"/>
<evidence type="ECO:0000313" key="2">
    <source>
        <dbReference type="EMBL" id="PRX44537.1"/>
    </source>
</evidence>
<dbReference type="OrthoDB" id="5191924at2"/>
<keyword evidence="3" id="KW-1185">Reference proteome</keyword>
<evidence type="ECO:0000313" key="3">
    <source>
        <dbReference type="Proteomes" id="UP000238362"/>
    </source>
</evidence>